<dbReference type="NCBIfam" id="NF002099">
    <property type="entry name" value="PRK00944.1"/>
    <property type="match status" value="1"/>
</dbReference>
<reference evidence="6 7" key="1">
    <citation type="submission" date="2019-09" db="EMBL/GenBank/DDBJ databases">
        <title>Salinarimonas rosea gen. nov., sp. nov., a new member of the a-2 subgroup of the Proteobacteria.</title>
        <authorList>
            <person name="Liu J."/>
        </authorList>
    </citation>
    <scope>NUCLEOTIDE SEQUENCE [LARGE SCALE GENOMIC DNA]</scope>
    <source>
        <strain evidence="6 7">BN140002</strain>
    </source>
</reference>
<dbReference type="Proteomes" id="UP000323142">
    <property type="component" value="Unassembled WGS sequence"/>
</dbReference>
<evidence type="ECO:0000256" key="1">
    <source>
        <dbReference type="ARBA" id="ARBA00022475"/>
    </source>
</evidence>
<feature type="transmembrane region" description="Helical" evidence="5">
    <location>
        <begin position="159"/>
        <end position="179"/>
    </location>
</feature>
<feature type="transmembrane region" description="Helical" evidence="5">
    <location>
        <begin position="20"/>
        <end position="39"/>
    </location>
</feature>
<organism evidence="6 7">
    <name type="scientific">Salinarimonas soli</name>
    <dbReference type="NCBI Taxonomy" id="1638099"/>
    <lineage>
        <taxon>Bacteria</taxon>
        <taxon>Pseudomonadati</taxon>
        <taxon>Pseudomonadota</taxon>
        <taxon>Alphaproteobacteria</taxon>
        <taxon>Hyphomicrobiales</taxon>
        <taxon>Salinarimonadaceae</taxon>
        <taxon>Salinarimonas</taxon>
    </lineage>
</organism>
<dbReference type="RefSeq" id="WP_149818769.1">
    <property type="nucleotide sequence ID" value="NZ_VUOA01000027.1"/>
</dbReference>
<keyword evidence="7" id="KW-1185">Reference proteome</keyword>
<evidence type="ECO:0000256" key="4">
    <source>
        <dbReference type="ARBA" id="ARBA00023136"/>
    </source>
</evidence>
<protein>
    <recommendedName>
        <fullName evidence="5">UPF0314 protein F0L46_14580</fullName>
    </recommendedName>
</protein>
<comment type="subcellular location">
    <subcellularLocation>
        <location evidence="5">Cell membrane</location>
        <topology evidence="5">Multi-pass membrane protein</topology>
    </subcellularLocation>
</comment>
<evidence type="ECO:0000256" key="2">
    <source>
        <dbReference type="ARBA" id="ARBA00022692"/>
    </source>
</evidence>
<comment type="similarity">
    <text evidence="5">Belongs to the UPF0314 family.</text>
</comment>
<comment type="caution">
    <text evidence="6">The sequence shown here is derived from an EMBL/GenBank/DDBJ whole genome shotgun (WGS) entry which is preliminary data.</text>
</comment>
<dbReference type="Pfam" id="PF10755">
    <property type="entry name" value="DUF2585"/>
    <property type="match status" value="1"/>
</dbReference>
<accession>A0A5B2VCB5</accession>
<keyword evidence="4 5" id="KW-0472">Membrane</keyword>
<name>A0A5B2VCB5_9HYPH</name>
<proteinExistence type="inferred from homology"/>
<dbReference type="GO" id="GO:0005886">
    <property type="term" value="C:plasma membrane"/>
    <property type="evidence" value="ECO:0007669"/>
    <property type="project" value="UniProtKB-SubCell"/>
</dbReference>
<evidence type="ECO:0000256" key="5">
    <source>
        <dbReference type="HAMAP-Rule" id="MF_01514"/>
    </source>
</evidence>
<reference evidence="6 7" key="2">
    <citation type="submission" date="2019-09" db="EMBL/GenBank/DDBJ databases">
        <authorList>
            <person name="Jin C."/>
        </authorList>
    </citation>
    <scope>NUCLEOTIDE SEQUENCE [LARGE SCALE GENOMIC DNA]</scope>
    <source>
        <strain evidence="6 7">BN140002</strain>
    </source>
</reference>
<keyword evidence="2 5" id="KW-0812">Transmembrane</keyword>
<keyword evidence="1 5" id="KW-1003">Cell membrane</keyword>
<gene>
    <name evidence="6" type="ORF">F0L46_14580</name>
</gene>
<dbReference type="HAMAP" id="MF_01514">
    <property type="entry name" value="UPF0314"/>
    <property type="match status" value="1"/>
</dbReference>
<dbReference type="EMBL" id="VUOA01000027">
    <property type="protein sequence ID" value="KAA2236365.1"/>
    <property type="molecule type" value="Genomic_DNA"/>
</dbReference>
<dbReference type="AlphaFoldDB" id="A0A5B2VCB5"/>
<evidence type="ECO:0000313" key="6">
    <source>
        <dbReference type="EMBL" id="KAA2236365.1"/>
    </source>
</evidence>
<dbReference type="InterPro" id="IPR019691">
    <property type="entry name" value="DUF2585"/>
</dbReference>
<keyword evidence="3 5" id="KW-1133">Transmembrane helix</keyword>
<evidence type="ECO:0000313" key="7">
    <source>
        <dbReference type="Proteomes" id="UP000323142"/>
    </source>
</evidence>
<evidence type="ECO:0000256" key="3">
    <source>
        <dbReference type="ARBA" id="ARBA00022989"/>
    </source>
</evidence>
<sequence length="205" mass="22008">MQASETAPRQADLPAPARLGWTVAAFGVVLATALILLAMGREPICKCGVVKLWHGVVQSSENSQHLTDWYTPSHVIHGFLFYGAVWGLGRLAGRRIPFGWGLVMALVVEGAWEITENTDAVIGRYREATIALDYFGDSVLNSVSDMAAMTAGFLLAARLPVAVTVGLALAMEVFVGWTVRDGLALNVLMLLWPLDAVRTWQGGGG</sequence>
<dbReference type="OrthoDB" id="9811954at2"/>